<protein>
    <recommendedName>
        <fullName evidence="3">Cytidyltransferase-like domain-containing protein</fullName>
    </recommendedName>
</protein>
<gene>
    <name evidence="1" type="ORF">NFRAN_1911</name>
</gene>
<evidence type="ECO:0000313" key="1">
    <source>
        <dbReference type="EMBL" id="VFJ14233.1"/>
    </source>
</evidence>
<proteinExistence type="predicted"/>
<dbReference type="SUPFAM" id="SSF52374">
    <property type="entry name" value="Nucleotidylyl transferase"/>
    <property type="match status" value="1"/>
</dbReference>
<dbReference type="KEGG" id="nfn:NFRAN_1911"/>
<organism evidence="1 2">
    <name type="scientific">Candidatus Nitrosocosmicus franklandianus</name>
    <dbReference type="NCBI Taxonomy" id="1798806"/>
    <lineage>
        <taxon>Archaea</taxon>
        <taxon>Nitrososphaerota</taxon>
        <taxon>Nitrososphaeria</taxon>
        <taxon>Nitrososphaerales</taxon>
        <taxon>Nitrososphaeraceae</taxon>
        <taxon>Candidatus Nitrosocosmicus</taxon>
    </lineage>
</organism>
<sequence>MEKRTAAIFLAHINPLTISHERIIKNLLLQNYSVYIFPVRFLKNNREVNTRSFPFSYEIRKQMILESFGYDEHIHVCGDYAFHSPYLQYFPPFVSPAFKKLKNKIMINIQENSFVTYTGDRAERVLLSLFGFKPIKARRQVISSTNVKNLLYNSVIQQNDMYDNNGYNEGQVKWSDFVSPKVMEVIKKNWEIIRAFSISKDETIRVMGMKFPKNGFI</sequence>
<dbReference type="AlphaFoldDB" id="A0A484IAG3"/>
<dbReference type="GeneID" id="39421216"/>
<dbReference type="Gene3D" id="3.40.50.620">
    <property type="entry name" value="HUPs"/>
    <property type="match status" value="1"/>
</dbReference>
<reference evidence="1 2" key="1">
    <citation type="submission" date="2019-02" db="EMBL/GenBank/DDBJ databases">
        <authorList>
            <person name="Lehtovirta-Morley E L."/>
        </authorList>
    </citation>
    <scope>NUCLEOTIDE SEQUENCE [LARGE SCALE GENOMIC DNA]</scope>
    <source>
        <strain evidence="1">NFRAN1</strain>
    </source>
</reference>
<name>A0A484IAG3_9ARCH</name>
<accession>A0A484IAG3</accession>
<dbReference type="EMBL" id="LR216287">
    <property type="protein sequence ID" value="VFJ14233.1"/>
    <property type="molecule type" value="Genomic_DNA"/>
</dbReference>
<dbReference type="OrthoDB" id="7814at2157"/>
<dbReference type="InterPro" id="IPR014729">
    <property type="entry name" value="Rossmann-like_a/b/a_fold"/>
</dbReference>
<dbReference type="RefSeq" id="WP_134484500.1">
    <property type="nucleotide sequence ID" value="NZ_LR216287.1"/>
</dbReference>
<evidence type="ECO:0008006" key="3">
    <source>
        <dbReference type="Google" id="ProtNLM"/>
    </source>
</evidence>
<dbReference type="Proteomes" id="UP000294299">
    <property type="component" value="Chromosome NFRAN"/>
</dbReference>
<keyword evidence="2" id="KW-1185">Reference proteome</keyword>
<evidence type="ECO:0000313" key="2">
    <source>
        <dbReference type="Proteomes" id="UP000294299"/>
    </source>
</evidence>